<dbReference type="InterPro" id="IPR036179">
    <property type="entry name" value="Ig-like_dom_sf"/>
</dbReference>
<keyword evidence="5" id="KW-1133">Transmembrane helix</keyword>
<keyword evidence="2" id="KW-1003">Cell membrane</keyword>
<evidence type="ECO:0000256" key="4">
    <source>
        <dbReference type="ARBA" id="ARBA00022729"/>
    </source>
</evidence>
<dbReference type="GO" id="GO:0042130">
    <property type="term" value="P:negative regulation of T cell proliferation"/>
    <property type="evidence" value="ECO:0007669"/>
    <property type="project" value="TreeGrafter"/>
</dbReference>
<dbReference type="Gene3D" id="2.60.40.10">
    <property type="entry name" value="Immunoglobulins"/>
    <property type="match status" value="2"/>
</dbReference>
<dbReference type="GO" id="GO:0071222">
    <property type="term" value="P:cellular response to lipopolysaccharide"/>
    <property type="evidence" value="ECO:0007669"/>
    <property type="project" value="TreeGrafter"/>
</dbReference>
<dbReference type="AlphaFoldDB" id="A0A8P4KQX9"/>
<evidence type="ECO:0000256" key="2">
    <source>
        <dbReference type="ARBA" id="ARBA00022475"/>
    </source>
</evidence>
<dbReference type="Proteomes" id="UP000694389">
    <property type="component" value="Unassembled WGS sequence"/>
</dbReference>
<keyword evidence="10" id="KW-0393">Immunoglobulin domain</keyword>
<keyword evidence="7" id="KW-1015">Disulfide bond</keyword>
<evidence type="ECO:0000313" key="13">
    <source>
        <dbReference type="Proteomes" id="UP000694389"/>
    </source>
</evidence>
<comment type="subcellular location">
    <subcellularLocation>
        <location evidence="1">Cell membrane</location>
        <topology evidence="1">Single-pass type I membrane protein</topology>
    </subcellularLocation>
</comment>
<dbReference type="GO" id="GO:0007166">
    <property type="term" value="P:cell surface receptor signaling pathway"/>
    <property type="evidence" value="ECO:0007669"/>
    <property type="project" value="TreeGrafter"/>
</dbReference>
<sequence>RKIIYLQLLLGLYLLLLPLLYLNVAQTSYQAEENNNITLEWTFKTNNDSSNNSLNIFCELIADQKVSVLYDLHEGVEVPESQHEQFAGRVQCDKDVLTEGKIRLHVSKLRTEDSGLYVLRIECLSLIKFKDTVLKFSLLYTRLQENKETMTAVCTTQGFPEPLVKWRLQYLSNNSQHVPDPRDVHTTAVQDNQDHQYRLKSAVDIPEGRYRSVTCLFHNPILNVTVSTTHVLNRGKLKELIVIPLYRKHTLSLDFLSVMTKHKNCKKTNKKPFRMLKKKWKFPLNTRIK</sequence>
<protein>
    <recommendedName>
        <fullName evidence="14">Ig-like domain-containing protein</fullName>
    </recommendedName>
</protein>
<dbReference type="PANTHER" id="PTHR25466:SF3">
    <property type="entry name" value="PROGRAMMED CELL DEATH 1 LIGAND 1"/>
    <property type="match status" value="1"/>
</dbReference>
<keyword evidence="4 11" id="KW-0732">Signal</keyword>
<feature type="chain" id="PRO_5035725417" description="Ig-like domain-containing protein" evidence="11">
    <location>
        <begin position="28"/>
        <end position="289"/>
    </location>
</feature>
<evidence type="ECO:0000256" key="1">
    <source>
        <dbReference type="ARBA" id="ARBA00004251"/>
    </source>
</evidence>
<evidence type="ECO:0000256" key="10">
    <source>
        <dbReference type="ARBA" id="ARBA00023319"/>
    </source>
</evidence>
<proteinExistence type="predicted"/>
<organism evidence="12 13">
    <name type="scientific">Dicentrarchus labrax</name>
    <name type="common">European seabass</name>
    <name type="synonym">Morone labrax</name>
    <dbReference type="NCBI Taxonomy" id="13489"/>
    <lineage>
        <taxon>Eukaryota</taxon>
        <taxon>Metazoa</taxon>
        <taxon>Chordata</taxon>
        <taxon>Craniata</taxon>
        <taxon>Vertebrata</taxon>
        <taxon>Euteleostomi</taxon>
        <taxon>Actinopterygii</taxon>
        <taxon>Neopterygii</taxon>
        <taxon>Teleostei</taxon>
        <taxon>Neoteleostei</taxon>
        <taxon>Acanthomorphata</taxon>
        <taxon>Eupercaria</taxon>
        <taxon>Moronidae</taxon>
        <taxon>Dicentrarchus</taxon>
    </lineage>
</organism>
<dbReference type="InterPro" id="IPR013783">
    <property type="entry name" value="Ig-like_fold"/>
</dbReference>
<dbReference type="GeneTree" id="ENSGT00940000177543"/>
<keyword evidence="13" id="KW-1185">Reference proteome</keyword>
<dbReference type="PANTHER" id="PTHR25466">
    <property type="entry name" value="T-LYMPHOCYTE ACTIVATION ANTIGEN"/>
    <property type="match status" value="1"/>
</dbReference>
<feature type="signal peptide" evidence="11">
    <location>
        <begin position="1"/>
        <end position="27"/>
    </location>
</feature>
<evidence type="ECO:0000256" key="3">
    <source>
        <dbReference type="ARBA" id="ARBA00022692"/>
    </source>
</evidence>
<evidence type="ECO:0008006" key="14">
    <source>
        <dbReference type="Google" id="ProtNLM"/>
    </source>
</evidence>
<evidence type="ECO:0000256" key="7">
    <source>
        <dbReference type="ARBA" id="ARBA00023157"/>
    </source>
</evidence>
<evidence type="ECO:0000256" key="6">
    <source>
        <dbReference type="ARBA" id="ARBA00023136"/>
    </source>
</evidence>
<keyword evidence="3" id="KW-0812">Transmembrane</keyword>
<dbReference type="GO" id="GO:0031295">
    <property type="term" value="P:T cell costimulation"/>
    <property type="evidence" value="ECO:0007669"/>
    <property type="project" value="TreeGrafter"/>
</dbReference>
<evidence type="ECO:0000256" key="9">
    <source>
        <dbReference type="ARBA" id="ARBA00023180"/>
    </source>
</evidence>
<keyword evidence="8" id="KW-0675">Receptor</keyword>
<dbReference type="GO" id="GO:0006955">
    <property type="term" value="P:immune response"/>
    <property type="evidence" value="ECO:0007669"/>
    <property type="project" value="TreeGrafter"/>
</dbReference>
<dbReference type="GO" id="GO:0009897">
    <property type="term" value="C:external side of plasma membrane"/>
    <property type="evidence" value="ECO:0007669"/>
    <property type="project" value="TreeGrafter"/>
</dbReference>
<name>A0A8P4KQX9_DICLA</name>
<keyword evidence="9" id="KW-0325">Glycoprotein</keyword>
<reference evidence="12" key="1">
    <citation type="submission" date="2025-08" db="UniProtKB">
        <authorList>
            <consortium name="Ensembl"/>
        </authorList>
    </citation>
    <scope>IDENTIFICATION</scope>
</reference>
<dbReference type="Ensembl" id="ENSDLAT00005074159.1">
    <property type="protein sequence ID" value="ENSDLAP00005078168.1"/>
    <property type="gene ID" value="ENSDLAG00005034293.1"/>
</dbReference>
<accession>A0A8P4KQX9</accession>
<dbReference type="InterPro" id="IPR051713">
    <property type="entry name" value="T-cell_Activation_Regulation"/>
</dbReference>
<dbReference type="SUPFAM" id="SSF48726">
    <property type="entry name" value="Immunoglobulin"/>
    <property type="match status" value="1"/>
</dbReference>
<evidence type="ECO:0000256" key="11">
    <source>
        <dbReference type="SAM" id="SignalP"/>
    </source>
</evidence>
<dbReference type="GO" id="GO:0042102">
    <property type="term" value="P:positive regulation of T cell proliferation"/>
    <property type="evidence" value="ECO:0007669"/>
    <property type="project" value="TreeGrafter"/>
</dbReference>
<reference evidence="12" key="2">
    <citation type="submission" date="2025-09" db="UniProtKB">
        <authorList>
            <consortium name="Ensembl"/>
        </authorList>
    </citation>
    <scope>IDENTIFICATION</scope>
</reference>
<evidence type="ECO:0000313" key="12">
    <source>
        <dbReference type="Ensembl" id="ENSDLAP00005078168.1"/>
    </source>
</evidence>
<evidence type="ECO:0000256" key="5">
    <source>
        <dbReference type="ARBA" id="ARBA00022989"/>
    </source>
</evidence>
<keyword evidence="6" id="KW-0472">Membrane</keyword>
<evidence type="ECO:0000256" key="8">
    <source>
        <dbReference type="ARBA" id="ARBA00023170"/>
    </source>
</evidence>